<evidence type="ECO:0000256" key="1">
    <source>
        <dbReference type="SAM" id="MobiDB-lite"/>
    </source>
</evidence>
<feature type="region of interest" description="Disordered" evidence="1">
    <location>
        <begin position="169"/>
        <end position="188"/>
    </location>
</feature>
<dbReference type="EMBL" id="UINC01105291">
    <property type="protein sequence ID" value="SVC69115.1"/>
    <property type="molecule type" value="Genomic_DNA"/>
</dbReference>
<gene>
    <name evidence="2" type="ORF">METZ01_LOCUS321969</name>
</gene>
<accession>A0A382P927</accession>
<dbReference type="AlphaFoldDB" id="A0A382P927"/>
<feature type="non-terminal residue" evidence="2">
    <location>
        <position position="278"/>
    </location>
</feature>
<evidence type="ECO:0000313" key="2">
    <source>
        <dbReference type="EMBL" id="SVC69115.1"/>
    </source>
</evidence>
<proteinExistence type="predicted"/>
<reference evidence="2" key="1">
    <citation type="submission" date="2018-05" db="EMBL/GenBank/DDBJ databases">
        <authorList>
            <person name="Lanie J.A."/>
            <person name="Ng W.-L."/>
            <person name="Kazmierczak K.M."/>
            <person name="Andrzejewski T.M."/>
            <person name="Davidsen T.M."/>
            <person name="Wayne K.J."/>
            <person name="Tettelin H."/>
            <person name="Glass J.I."/>
            <person name="Rusch D."/>
            <person name="Podicherti R."/>
            <person name="Tsui H.-C.T."/>
            <person name="Winkler M.E."/>
        </authorList>
    </citation>
    <scope>NUCLEOTIDE SEQUENCE</scope>
</reference>
<sequence length="278" mass="29719">METIMRGSIRLHAGYAAVLATSILSATSLATGVAAQALTPLVCDLSDYTKRPGSSVEVVKVPLGDILAVEWVGTEAEKVSLKLAIRDGAPVVENLALLSPDSDEWVEVASGVGFEFRIVEGLRRISNQQLAPLRDLGVELTSEVVDRHKWDVFWDAPLDLRTGVAGTTSFGRNPPPLEGVAHQPGLPRSPDEISRATATYDAGTCAVQTDGRRVSISFPGMQLGSFSGALVITVTEGTNLIRVEAVASTERPSVAYKYDVGLTGLQLSPESRIHWRDV</sequence>
<name>A0A382P927_9ZZZZ</name>
<protein>
    <submittedName>
        <fullName evidence="2">Uncharacterized protein</fullName>
    </submittedName>
</protein>
<organism evidence="2">
    <name type="scientific">marine metagenome</name>
    <dbReference type="NCBI Taxonomy" id="408172"/>
    <lineage>
        <taxon>unclassified sequences</taxon>
        <taxon>metagenomes</taxon>
        <taxon>ecological metagenomes</taxon>
    </lineage>
</organism>